<dbReference type="InterPro" id="IPR042099">
    <property type="entry name" value="ANL_N_sf"/>
</dbReference>
<dbReference type="InterPro" id="IPR020845">
    <property type="entry name" value="AMP-binding_CS"/>
</dbReference>
<gene>
    <name evidence="2" type="ORF">SBAD_LOCUS5734</name>
</gene>
<name>A0A183IQ37_9BILA</name>
<keyword evidence="3" id="KW-1185">Reference proteome</keyword>
<dbReference type="InterPro" id="IPR000873">
    <property type="entry name" value="AMP-dep_synth/lig_dom"/>
</dbReference>
<evidence type="ECO:0000313" key="4">
    <source>
        <dbReference type="WBParaSite" id="SBAD_0000596001-mRNA-1"/>
    </source>
</evidence>
<dbReference type="WBParaSite" id="SBAD_0000596001-mRNA-1">
    <property type="protein sequence ID" value="SBAD_0000596001-mRNA-1"/>
    <property type="gene ID" value="SBAD_0000596001"/>
</dbReference>
<dbReference type="PANTHER" id="PTHR44394">
    <property type="entry name" value="BETA-ALANINE-ACTIVATING ENZYME"/>
    <property type="match status" value="1"/>
</dbReference>
<sequence>MSGKCAKNMYVYKSLSKTENFGNLLPLAYVMFTSGTTGPLKIVKVPHSCILPNICDFRELFQMSSKDRVFLSSPLSFDPSIIEIFLALSTGACLTTPSLLTSFSDDVITNQILGSESRLRVLALGGERFPVHIFRKLTGISIKPAVYNLYGITEVSCWATCYKFDPGKELRSV</sequence>
<proteinExistence type="predicted"/>
<accession>A0A183IQ37</accession>
<organism evidence="4">
    <name type="scientific">Soboliphyme baturini</name>
    <dbReference type="NCBI Taxonomy" id="241478"/>
    <lineage>
        <taxon>Eukaryota</taxon>
        <taxon>Metazoa</taxon>
        <taxon>Ecdysozoa</taxon>
        <taxon>Nematoda</taxon>
        <taxon>Enoplea</taxon>
        <taxon>Dorylaimia</taxon>
        <taxon>Dioctophymatida</taxon>
        <taxon>Dioctophymatoidea</taxon>
        <taxon>Soboliphymatidae</taxon>
        <taxon>Soboliphyme</taxon>
    </lineage>
</organism>
<dbReference type="Proteomes" id="UP000270296">
    <property type="component" value="Unassembled WGS sequence"/>
</dbReference>
<dbReference type="PANTHER" id="PTHR44394:SF1">
    <property type="entry name" value="BETA-ALANINE-ACTIVATING ENZYME"/>
    <property type="match status" value="1"/>
</dbReference>
<dbReference type="Pfam" id="PF00501">
    <property type="entry name" value="AMP-binding"/>
    <property type="match status" value="1"/>
</dbReference>
<dbReference type="InterPro" id="IPR052091">
    <property type="entry name" value="Beta-ala_Activ/Resist"/>
</dbReference>
<reference evidence="2 3" key="2">
    <citation type="submission" date="2018-11" db="EMBL/GenBank/DDBJ databases">
        <authorList>
            <consortium name="Pathogen Informatics"/>
        </authorList>
    </citation>
    <scope>NUCLEOTIDE SEQUENCE [LARGE SCALE GENOMIC DNA]</scope>
</reference>
<dbReference type="SUPFAM" id="SSF56801">
    <property type="entry name" value="Acetyl-CoA synthetase-like"/>
    <property type="match status" value="1"/>
</dbReference>
<dbReference type="PROSITE" id="PS00455">
    <property type="entry name" value="AMP_BINDING"/>
    <property type="match status" value="1"/>
</dbReference>
<evidence type="ECO:0000313" key="2">
    <source>
        <dbReference type="EMBL" id="VDP08156.1"/>
    </source>
</evidence>
<feature type="domain" description="AMP-dependent synthetase/ligase" evidence="1">
    <location>
        <begin position="27"/>
        <end position="98"/>
    </location>
</feature>
<dbReference type="EMBL" id="UZAM01009208">
    <property type="protein sequence ID" value="VDP08156.1"/>
    <property type="molecule type" value="Genomic_DNA"/>
</dbReference>
<dbReference type="AlphaFoldDB" id="A0A183IQ37"/>
<evidence type="ECO:0000313" key="3">
    <source>
        <dbReference type="Proteomes" id="UP000270296"/>
    </source>
</evidence>
<dbReference type="GO" id="GO:0043041">
    <property type="term" value="P:amino acid activation for nonribosomal peptide biosynthetic process"/>
    <property type="evidence" value="ECO:0007669"/>
    <property type="project" value="TreeGrafter"/>
</dbReference>
<reference evidence="4" key="1">
    <citation type="submission" date="2016-06" db="UniProtKB">
        <authorList>
            <consortium name="WormBaseParasite"/>
        </authorList>
    </citation>
    <scope>IDENTIFICATION</scope>
</reference>
<dbReference type="Gene3D" id="3.40.50.12780">
    <property type="entry name" value="N-terminal domain of ligase-like"/>
    <property type="match status" value="1"/>
</dbReference>
<dbReference type="OrthoDB" id="408177at2759"/>
<protein>
    <submittedName>
        <fullName evidence="4">AMP-binding domain-containing protein</fullName>
    </submittedName>
</protein>
<evidence type="ECO:0000259" key="1">
    <source>
        <dbReference type="Pfam" id="PF00501"/>
    </source>
</evidence>